<sequence length="127" mass="14580">MTNKEFYKNALDSILESVVAVDKESLQVVRCSDTNCVDCLFENLAGECEVNARDWLQSEHLEQVDWSKVKVDTPIYVRDRTSDPWAKAHFAKYEKGEVCAWFGGCTSFTSEGEDDYYSWHHAKLAEN</sequence>
<proteinExistence type="predicted"/>
<name>A0ABT2LWU1_9FIRM</name>
<organism evidence="1 2">
    <name type="scientific">Eubacterium album</name>
    <dbReference type="NCBI Taxonomy" id="2978477"/>
    <lineage>
        <taxon>Bacteria</taxon>
        <taxon>Bacillati</taxon>
        <taxon>Bacillota</taxon>
        <taxon>Clostridia</taxon>
        <taxon>Eubacteriales</taxon>
        <taxon>Eubacteriaceae</taxon>
        <taxon>Eubacterium</taxon>
    </lineage>
</organism>
<dbReference type="Proteomes" id="UP001431199">
    <property type="component" value="Unassembled WGS sequence"/>
</dbReference>
<protein>
    <submittedName>
        <fullName evidence="1">Uncharacterized protein</fullName>
    </submittedName>
</protein>
<evidence type="ECO:0000313" key="2">
    <source>
        <dbReference type="Proteomes" id="UP001431199"/>
    </source>
</evidence>
<dbReference type="RefSeq" id="WP_260978201.1">
    <property type="nucleotide sequence ID" value="NZ_JAODBU010000002.1"/>
</dbReference>
<dbReference type="EMBL" id="JAODBU010000002">
    <property type="protein sequence ID" value="MCT7397765.1"/>
    <property type="molecule type" value="Genomic_DNA"/>
</dbReference>
<evidence type="ECO:0000313" key="1">
    <source>
        <dbReference type="EMBL" id="MCT7397765.1"/>
    </source>
</evidence>
<reference evidence="1" key="1">
    <citation type="submission" date="2022-09" db="EMBL/GenBank/DDBJ databases">
        <title>Eubacterium sp. LFL-14 isolated from human feces.</title>
        <authorList>
            <person name="Liu F."/>
        </authorList>
    </citation>
    <scope>NUCLEOTIDE SEQUENCE</scope>
    <source>
        <strain evidence="1">LFL-14</strain>
    </source>
</reference>
<gene>
    <name evidence="1" type="ORF">N5B56_01520</name>
</gene>
<accession>A0ABT2LWU1</accession>
<comment type="caution">
    <text evidence="1">The sequence shown here is derived from an EMBL/GenBank/DDBJ whole genome shotgun (WGS) entry which is preliminary data.</text>
</comment>
<keyword evidence="2" id="KW-1185">Reference proteome</keyword>